<evidence type="ECO:0000313" key="2">
    <source>
        <dbReference type="Proteomes" id="UP000308444"/>
    </source>
</evidence>
<comment type="caution">
    <text evidence="1">The sequence shown here is derived from an EMBL/GenBank/DDBJ whole genome shotgun (WGS) entry which is preliminary data.</text>
</comment>
<accession>A0A9X9F3B3</accession>
<dbReference type="EMBL" id="SZOH01002810">
    <property type="protein sequence ID" value="TKI93118.1"/>
    <property type="molecule type" value="Genomic_DNA"/>
</dbReference>
<gene>
    <name evidence="1" type="ORF">FC695_30475</name>
</gene>
<feature type="non-terminal residue" evidence="1">
    <location>
        <position position="127"/>
    </location>
</feature>
<proteinExistence type="predicted"/>
<evidence type="ECO:0000313" key="1">
    <source>
        <dbReference type="EMBL" id="TKI93118.1"/>
    </source>
</evidence>
<protein>
    <submittedName>
        <fullName evidence="1">Dehydrogenase</fullName>
    </submittedName>
</protein>
<dbReference type="Gene3D" id="3.50.50.60">
    <property type="entry name" value="FAD/NAD(P)-binding domain"/>
    <property type="match status" value="1"/>
</dbReference>
<dbReference type="AlphaFoldDB" id="A0A9X9F3B3"/>
<reference evidence="1 2" key="1">
    <citation type="journal article" date="2019" name="Environ. Microbiol.">
        <title>An active ?-lactamase is a part of an orchestrated cell wall stress resistance network of Bacillus subtilis and related rhizosphere species.</title>
        <authorList>
            <person name="Bucher T."/>
            <person name="Keren-Paz A."/>
            <person name="Hausser J."/>
            <person name="Olender T."/>
            <person name="Cytryn E."/>
            <person name="Kolodkin-Gal I."/>
        </authorList>
    </citation>
    <scope>NUCLEOTIDE SEQUENCE [LARGE SCALE GENOMIC DNA]</scope>
    <source>
        <strain evidence="1 2">I32</strain>
    </source>
</reference>
<sequence length="127" mass="14529">AKVQFSRLMIRLGNLDVGEVPKMSLTTWAENEIKDPMVRNIFYALCRTTTYTFAPTIQLASSVLKQIQLSIKEGVLYVDGGWETIITKLRDLANDVGVKFLAKKHVLEIEHYEDKQRIHCVDDEVFA</sequence>
<name>A0A9X9F3B3_BACCE</name>
<dbReference type="InterPro" id="IPR036188">
    <property type="entry name" value="FAD/NAD-bd_sf"/>
</dbReference>
<dbReference type="SUPFAM" id="SSF51905">
    <property type="entry name" value="FAD/NAD(P)-binding domain"/>
    <property type="match status" value="1"/>
</dbReference>
<dbReference type="Proteomes" id="UP000308444">
    <property type="component" value="Unassembled WGS sequence"/>
</dbReference>
<dbReference type="Gene3D" id="3.90.660.50">
    <property type="match status" value="1"/>
</dbReference>
<feature type="non-terminal residue" evidence="1">
    <location>
        <position position="1"/>
    </location>
</feature>
<organism evidence="1 2">
    <name type="scientific">Bacillus cereus</name>
    <dbReference type="NCBI Taxonomy" id="1396"/>
    <lineage>
        <taxon>Bacteria</taxon>
        <taxon>Bacillati</taxon>
        <taxon>Bacillota</taxon>
        <taxon>Bacilli</taxon>
        <taxon>Bacillales</taxon>
        <taxon>Bacillaceae</taxon>
        <taxon>Bacillus</taxon>
        <taxon>Bacillus cereus group</taxon>
    </lineage>
</organism>